<name>A0A0A9HKP4_ARUDO</name>
<evidence type="ECO:0000313" key="2">
    <source>
        <dbReference type="EMBL" id="JAE37715.1"/>
    </source>
</evidence>
<evidence type="ECO:0000256" key="1">
    <source>
        <dbReference type="SAM" id="MobiDB-lite"/>
    </source>
</evidence>
<dbReference type="EMBL" id="GBRH01160181">
    <property type="protein sequence ID" value="JAE37715.1"/>
    <property type="molecule type" value="Transcribed_RNA"/>
</dbReference>
<feature type="region of interest" description="Disordered" evidence="1">
    <location>
        <begin position="1"/>
        <end position="23"/>
    </location>
</feature>
<reference evidence="2" key="2">
    <citation type="journal article" date="2015" name="Data Brief">
        <title>Shoot transcriptome of the giant reed, Arundo donax.</title>
        <authorList>
            <person name="Barrero R.A."/>
            <person name="Guerrero F.D."/>
            <person name="Moolhuijzen P."/>
            <person name="Goolsby J.A."/>
            <person name="Tidwell J."/>
            <person name="Bellgard S.E."/>
            <person name="Bellgard M.I."/>
        </authorList>
    </citation>
    <scope>NUCLEOTIDE SEQUENCE</scope>
    <source>
        <tissue evidence="2">Shoot tissue taken approximately 20 cm above the soil surface</tissue>
    </source>
</reference>
<proteinExistence type="predicted"/>
<accession>A0A0A9HKP4</accession>
<protein>
    <submittedName>
        <fullName evidence="2">Uncharacterized protein</fullName>
    </submittedName>
</protein>
<organism evidence="2">
    <name type="scientific">Arundo donax</name>
    <name type="common">Giant reed</name>
    <name type="synonym">Donax arundinaceus</name>
    <dbReference type="NCBI Taxonomy" id="35708"/>
    <lineage>
        <taxon>Eukaryota</taxon>
        <taxon>Viridiplantae</taxon>
        <taxon>Streptophyta</taxon>
        <taxon>Embryophyta</taxon>
        <taxon>Tracheophyta</taxon>
        <taxon>Spermatophyta</taxon>
        <taxon>Magnoliopsida</taxon>
        <taxon>Liliopsida</taxon>
        <taxon>Poales</taxon>
        <taxon>Poaceae</taxon>
        <taxon>PACMAD clade</taxon>
        <taxon>Arundinoideae</taxon>
        <taxon>Arundineae</taxon>
        <taxon>Arundo</taxon>
    </lineage>
</organism>
<sequence>MPGGTGSPSASCWRGPRSARHGYSRSWLSSATWLTSSPRSRLRS</sequence>
<reference evidence="2" key="1">
    <citation type="submission" date="2014-09" db="EMBL/GenBank/DDBJ databases">
        <authorList>
            <person name="Magalhaes I.L.F."/>
            <person name="Oliveira U."/>
            <person name="Santos F.R."/>
            <person name="Vidigal T.H.D.A."/>
            <person name="Brescovit A.D."/>
            <person name="Santos A.J."/>
        </authorList>
    </citation>
    <scope>NUCLEOTIDE SEQUENCE</scope>
    <source>
        <tissue evidence="2">Shoot tissue taken approximately 20 cm above the soil surface</tissue>
    </source>
</reference>
<dbReference type="AlphaFoldDB" id="A0A0A9HKP4"/>